<protein>
    <submittedName>
        <fullName evidence="1">Uncharacterized protein</fullName>
    </submittedName>
</protein>
<name>A0A7R9E417_9NEOP</name>
<organism evidence="1">
    <name type="scientific">Timema monikensis</name>
    <dbReference type="NCBI Taxonomy" id="170555"/>
    <lineage>
        <taxon>Eukaryota</taxon>
        <taxon>Metazoa</taxon>
        <taxon>Ecdysozoa</taxon>
        <taxon>Arthropoda</taxon>
        <taxon>Hexapoda</taxon>
        <taxon>Insecta</taxon>
        <taxon>Pterygota</taxon>
        <taxon>Neoptera</taxon>
        <taxon>Polyneoptera</taxon>
        <taxon>Phasmatodea</taxon>
        <taxon>Timematodea</taxon>
        <taxon>Timematoidea</taxon>
        <taxon>Timematidae</taxon>
        <taxon>Timema</taxon>
    </lineage>
</organism>
<evidence type="ECO:0000313" key="1">
    <source>
        <dbReference type="EMBL" id="CAD7425982.1"/>
    </source>
</evidence>
<proteinExistence type="predicted"/>
<sequence>MGDYLFVKAQLDSKPLQVCQGDVKLFAAIPFVAVLTELSDKVRKCTNNSSEVANDKGVYNDIFSELANDKGVCNDIFSELANDKGVCNDIFSELANDKGVYNDISSELANDKGVYNDISSELVNDKGVYNDISSELANDKGVYNDISSELVNDKGVYNDIYSELANDKGVYNDISSELANDKGVYNNISLEVTHLQTFKNVDDVVDPSPLGAEKVSQPINGDDDSSTWIHIQRTIRLFAGSHERHGTVHTKECAIEQTARSYSHLDKKWSLLDELSSCFLC</sequence>
<accession>A0A7R9E417</accession>
<dbReference type="EMBL" id="OB793080">
    <property type="protein sequence ID" value="CAD7425982.1"/>
    <property type="molecule type" value="Genomic_DNA"/>
</dbReference>
<gene>
    <name evidence="1" type="ORF">TMSB3V08_LOCUS2880</name>
</gene>
<reference evidence="1" key="1">
    <citation type="submission" date="2020-11" db="EMBL/GenBank/DDBJ databases">
        <authorList>
            <person name="Tran Van P."/>
        </authorList>
    </citation>
    <scope>NUCLEOTIDE SEQUENCE</scope>
</reference>
<dbReference type="AlphaFoldDB" id="A0A7R9E417"/>